<sequence length="74" mass="7889">MAIGGSMAALGVIIFVSGLIYYFSMKHRRRNLTTSTLAGSCVTIEESEMTGFLSEGSEGEVGSGRLSPLKEIGW</sequence>
<evidence type="ECO:0000313" key="4">
    <source>
        <dbReference type="Proteomes" id="UP001557470"/>
    </source>
</evidence>
<evidence type="ECO:0000313" key="3">
    <source>
        <dbReference type="EMBL" id="KAL1005519.1"/>
    </source>
</evidence>
<reference evidence="3 4" key="1">
    <citation type="submission" date="2024-06" db="EMBL/GenBank/DDBJ databases">
        <authorList>
            <person name="Pan Q."/>
            <person name="Wen M."/>
            <person name="Jouanno E."/>
            <person name="Zahm M."/>
            <person name="Klopp C."/>
            <person name="Cabau C."/>
            <person name="Louis A."/>
            <person name="Berthelot C."/>
            <person name="Parey E."/>
            <person name="Roest Crollius H."/>
            <person name="Montfort J."/>
            <person name="Robinson-Rechavi M."/>
            <person name="Bouchez O."/>
            <person name="Lampietro C."/>
            <person name="Lopez Roques C."/>
            <person name="Donnadieu C."/>
            <person name="Postlethwait J."/>
            <person name="Bobe J."/>
            <person name="Verreycken H."/>
            <person name="Guiguen Y."/>
        </authorList>
    </citation>
    <scope>NUCLEOTIDE SEQUENCE [LARGE SCALE GENOMIC DNA]</scope>
    <source>
        <strain evidence="3">Up_M1</strain>
        <tissue evidence="3">Testis</tissue>
    </source>
</reference>
<feature type="transmembrane region" description="Helical" evidence="2">
    <location>
        <begin position="6"/>
        <end position="23"/>
    </location>
</feature>
<keyword evidence="2" id="KW-0472">Membrane</keyword>
<dbReference type="Proteomes" id="UP001557470">
    <property type="component" value="Unassembled WGS sequence"/>
</dbReference>
<feature type="region of interest" description="Disordered" evidence="1">
    <location>
        <begin position="54"/>
        <end position="74"/>
    </location>
</feature>
<evidence type="ECO:0000256" key="2">
    <source>
        <dbReference type="SAM" id="Phobius"/>
    </source>
</evidence>
<keyword evidence="2" id="KW-1133">Transmembrane helix</keyword>
<keyword evidence="4" id="KW-1185">Reference proteome</keyword>
<gene>
    <name evidence="3" type="ORF">UPYG_G00060110</name>
</gene>
<proteinExistence type="predicted"/>
<organism evidence="3 4">
    <name type="scientific">Umbra pygmaea</name>
    <name type="common">Eastern mudminnow</name>
    <dbReference type="NCBI Taxonomy" id="75934"/>
    <lineage>
        <taxon>Eukaryota</taxon>
        <taxon>Metazoa</taxon>
        <taxon>Chordata</taxon>
        <taxon>Craniata</taxon>
        <taxon>Vertebrata</taxon>
        <taxon>Euteleostomi</taxon>
        <taxon>Actinopterygii</taxon>
        <taxon>Neopterygii</taxon>
        <taxon>Teleostei</taxon>
        <taxon>Protacanthopterygii</taxon>
        <taxon>Esociformes</taxon>
        <taxon>Umbridae</taxon>
        <taxon>Umbra</taxon>
    </lineage>
</organism>
<comment type="caution">
    <text evidence="3">The sequence shown here is derived from an EMBL/GenBank/DDBJ whole genome shotgun (WGS) entry which is preliminary data.</text>
</comment>
<accession>A0ABD0X958</accession>
<evidence type="ECO:0000256" key="1">
    <source>
        <dbReference type="SAM" id="MobiDB-lite"/>
    </source>
</evidence>
<dbReference type="EMBL" id="JAGEUA010000002">
    <property type="protein sequence ID" value="KAL1005519.1"/>
    <property type="molecule type" value="Genomic_DNA"/>
</dbReference>
<name>A0ABD0X958_UMBPY</name>
<dbReference type="AlphaFoldDB" id="A0ABD0X958"/>
<keyword evidence="2" id="KW-0812">Transmembrane</keyword>
<protein>
    <submittedName>
        <fullName evidence="3">Uncharacterized protein</fullName>
    </submittedName>
</protein>